<keyword evidence="2" id="KW-1185">Reference proteome</keyword>
<proteinExistence type="predicted"/>
<reference evidence="3" key="2">
    <citation type="submission" date="2020-10" db="UniProtKB">
        <authorList>
            <consortium name="WormBaseParasite"/>
        </authorList>
    </citation>
    <scope>IDENTIFICATION</scope>
</reference>
<dbReference type="InterPro" id="IPR009003">
    <property type="entry name" value="Peptidase_S1_PA"/>
</dbReference>
<feature type="domain" description="Peptidase S1" evidence="1">
    <location>
        <begin position="3"/>
        <end position="51"/>
    </location>
</feature>
<reference evidence="2" key="1">
    <citation type="journal article" date="2013" name="Genetics">
        <title>The draft genome and transcriptome of Panagrellus redivivus are shaped by the harsh demands of a free-living lifestyle.</title>
        <authorList>
            <person name="Srinivasan J."/>
            <person name="Dillman A.R."/>
            <person name="Macchietto M.G."/>
            <person name="Heikkinen L."/>
            <person name="Lakso M."/>
            <person name="Fracchia K.M."/>
            <person name="Antoshechkin I."/>
            <person name="Mortazavi A."/>
            <person name="Wong G."/>
            <person name="Sternberg P.W."/>
        </authorList>
    </citation>
    <scope>NUCLEOTIDE SEQUENCE [LARGE SCALE GENOMIC DNA]</scope>
    <source>
        <strain evidence="2">MT8872</strain>
    </source>
</reference>
<sequence length="84" mass="9255">MDGDSGGPVMQVVGDRVVQVGVTSRGFQKAINNKVYDAGIYVNLGAYSKWIEKTAKFGTSSLIMSDHCSEYQFDSKVQVFIRDN</sequence>
<dbReference type="InterPro" id="IPR001254">
    <property type="entry name" value="Trypsin_dom"/>
</dbReference>
<evidence type="ECO:0000313" key="2">
    <source>
        <dbReference type="Proteomes" id="UP000492821"/>
    </source>
</evidence>
<dbReference type="GO" id="GO:0004252">
    <property type="term" value="F:serine-type endopeptidase activity"/>
    <property type="evidence" value="ECO:0007669"/>
    <property type="project" value="InterPro"/>
</dbReference>
<name>A0A7E4V7F2_PANRE</name>
<dbReference type="SUPFAM" id="SSF50494">
    <property type="entry name" value="Trypsin-like serine proteases"/>
    <property type="match status" value="1"/>
</dbReference>
<protein>
    <submittedName>
        <fullName evidence="3">Peptidase S1 domain-containing protein</fullName>
    </submittedName>
</protein>
<dbReference type="InterPro" id="IPR043504">
    <property type="entry name" value="Peptidase_S1_PA_chymotrypsin"/>
</dbReference>
<accession>A0A7E4V7F2</accession>
<dbReference type="GO" id="GO:0006508">
    <property type="term" value="P:proteolysis"/>
    <property type="evidence" value="ECO:0007669"/>
    <property type="project" value="InterPro"/>
</dbReference>
<evidence type="ECO:0000313" key="3">
    <source>
        <dbReference type="WBParaSite" id="Pan_g1753.t1"/>
    </source>
</evidence>
<dbReference type="Pfam" id="PF00089">
    <property type="entry name" value="Trypsin"/>
    <property type="match status" value="1"/>
</dbReference>
<dbReference type="Gene3D" id="2.40.10.10">
    <property type="entry name" value="Trypsin-like serine proteases"/>
    <property type="match status" value="1"/>
</dbReference>
<dbReference type="Proteomes" id="UP000492821">
    <property type="component" value="Unassembled WGS sequence"/>
</dbReference>
<dbReference type="AlphaFoldDB" id="A0A7E4V7F2"/>
<dbReference type="WBParaSite" id="Pan_g1753.t1">
    <property type="protein sequence ID" value="Pan_g1753.t1"/>
    <property type="gene ID" value="Pan_g1753"/>
</dbReference>
<organism evidence="2 3">
    <name type="scientific">Panagrellus redivivus</name>
    <name type="common">Microworm</name>
    <dbReference type="NCBI Taxonomy" id="6233"/>
    <lineage>
        <taxon>Eukaryota</taxon>
        <taxon>Metazoa</taxon>
        <taxon>Ecdysozoa</taxon>
        <taxon>Nematoda</taxon>
        <taxon>Chromadorea</taxon>
        <taxon>Rhabditida</taxon>
        <taxon>Tylenchina</taxon>
        <taxon>Panagrolaimomorpha</taxon>
        <taxon>Panagrolaimoidea</taxon>
        <taxon>Panagrolaimidae</taxon>
        <taxon>Panagrellus</taxon>
    </lineage>
</organism>
<evidence type="ECO:0000259" key="1">
    <source>
        <dbReference type="Pfam" id="PF00089"/>
    </source>
</evidence>